<dbReference type="GO" id="GO:0005324">
    <property type="term" value="F:long-chain fatty acid transmembrane transporter activity"/>
    <property type="evidence" value="ECO:0007669"/>
    <property type="project" value="TreeGrafter"/>
</dbReference>
<comment type="caution">
    <text evidence="7">The sequence shown here is derived from an EMBL/GenBank/DDBJ whole genome shotgun (WGS) entry which is preliminary data.</text>
</comment>
<dbReference type="EMBL" id="VCAZ01000169">
    <property type="protein sequence ID" value="TTB56409.1"/>
    <property type="molecule type" value="Genomic_DNA"/>
</dbReference>
<dbReference type="InterPro" id="IPR011527">
    <property type="entry name" value="ABC1_TM_dom"/>
</dbReference>
<sequence length="517" mass="58544">MPVVYSKLPSQLKRSSAAKKVVLLLVAVYGVKRLYPYISERFKGRPDPRHARLNEHHTNGETVEVTERRKKKQNSPAVNREFLLRLKRLLSILFPRIFCKELGLLGFHSLALISRTFLSIYVANLDGKIVKTIVKKDPQAFVWELTKWLLIAIPATFVNSAIRYLEGQLTLAFRTRLVSHAYQLYFSSQTYYRVSNMDGRLANPDQSLTEDVVMFAGSVAHLYSNLTKPCLDVVMTCYTLIKTAQSKGANTTWPSVIAGIVVALTAKILRAFSPRFGKLVAEEAKRKGDLRYMHSRIIANSEEIAFYGGHKVEMSQLQRSYEALRSQINLILFKRLWYVMLEQFLMKYLWSASGLVMVAVPIITAPGYSSHDSEDVRQAVMVMKEEELVSERTEAFTTARNLLNAGADAVERIMSSYKENPQDAEKRNGSCEVKHGMRLEGPLHITGQVIDVEQGIRCENLPIITPTGDVVASSLNITQALHSKPLCLLARRQFARNNVLIIPRHAIPFNSWRQGFL</sequence>
<feature type="region of interest" description="Disordered" evidence="5">
    <location>
        <begin position="48"/>
        <end position="72"/>
    </location>
</feature>
<dbReference type="GO" id="GO:0007031">
    <property type="term" value="P:peroxisome organization"/>
    <property type="evidence" value="ECO:0007669"/>
    <property type="project" value="TreeGrafter"/>
</dbReference>
<dbReference type="GO" id="GO:0005524">
    <property type="term" value="F:ATP binding"/>
    <property type="evidence" value="ECO:0007669"/>
    <property type="project" value="UniProtKB-KW"/>
</dbReference>
<evidence type="ECO:0000256" key="3">
    <source>
        <dbReference type="ARBA" id="ARBA00022989"/>
    </source>
</evidence>
<dbReference type="GO" id="GO:0005778">
    <property type="term" value="C:peroxisomal membrane"/>
    <property type="evidence" value="ECO:0007669"/>
    <property type="project" value="TreeGrafter"/>
</dbReference>
<evidence type="ECO:0000256" key="5">
    <source>
        <dbReference type="SAM" id="MobiDB-lite"/>
    </source>
</evidence>
<dbReference type="Proteomes" id="UP000319801">
    <property type="component" value="Unassembled WGS sequence"/>
</dbReference>
<evidence type="ECO:0000256" key="2">
    <source>
        <dbReference type="ARBA" id="ARBA00022692"/>
    </source>
</evidence>
<keyword evidence="7" id="KW-0547">Nucleotide-binding</keyword>
<reference evidence="7 8" key="1">
    <citation type="journal article" date="2019" name="Genome Biol. Evol.">
        <title>Whole-Genome Sequencing of the Giant Devil Catfish, Bagarius yarrelli.</title>
        <authorList>
            <person name="Jiang W."/>
            <person name="Lv Y."/>
            <person name="Cheng L."/>
            <person name="Yang K."/>
            <person name="Chao B."/>
            <person name="Wang X."/>
            <person name="Li Y."/>
            <person name="Pan X."/>
            <person name="You X."/>
            <person name="Zhang Y."/>
            <person name="Yang J."/>
            <person name="Li J."/>
            <person name="Zhang X."/>
            <person name="Liu S."/>
            <person name="Sun C."/>
            <person name="Yang J."/>
            <person name="Shi Q."/>
        </authorList>
    </citation>
    <scope>NUCLEOTIDE SEQUENCE [LARGE SCALE GENOMIC DNA]</scope>
    <source>
        <strain evidence="7">JWS20170419001</strain>
        <tissue evidence="7">Muscle</tissue>
    </source>
</reference>
<dbReference type="PANTHER" id="PTHR11384:SF71">
    <property type="entry name" value="ATP-BINDING CASSETTE SUB-FAMILY D MEMBER 1"/>
    <property type="match status" value="1"/>
</dbReference>
<dbReference type="InterPro" id="IPR050835">
    <property type="entry name" value="ABC_transporter_sub-D"/>
</dbReference>
<dbReference type="AlphaFoldDB" id="A0A556V998"/>
<accession>A0A556V998</accession>
<dbReference type="InterPro" id="IPR036640">
    <property type="entry name" value="ABC1_TM_sf"/>
</dbReference>
<keyword evidence="8" id="KW-1185">Reference proteome</keyword>
<evidence type="ECO:0000313" key="7">
    <source>
        <dbReference type="EMBL" id="TTB56409.1"/>
    </source>
</evidence>
<protein>
    <submittedName>
        <fullName evidence="7">ATP-binding cassette sub-family D member 1</fullName>
    </submittedName>
</protein>
<dbReference type="GO" id="GO:0015910">
    <property type="term" value="P:long-chain fatty acid import into peroxisome"/>
    <property type="evidence" value="ECO:0007669"/>
    <property type="project" value="TreeGrafter"/>
</dbReference>
<keyword evidence="2" id="KW-0812">Transmembrane</keyword>
<keyword evidence="1" id="KW-0813">Transport</keyword>
<evidence type="ECO:0000259" key="6">
    <source>
        <dbReference type="PROSITE" id="PS50929"/>
    </source>
</evidence>
<evidence type="ECO:0000256" key="4">
    <source>
        <dbReference type="ARBA" id="ARBA00023136"/>
    </source>
</evidence>
<dbReference type="Pfam" id="PF06472">
    <property type="entry name" value="ABC_membrane_2"/>
    <property type="match status" value="1"/>
</dbReference>
<evidence type="ECO:0000313" key="8">
    <source>
        <dbReference type="Proteomes" id="UP000319801"/>
    </source>
</evidence>
<evidence type="ECO:0000256" key="1">
    <source>
        <dbReference type="ARBA" id="ARBA00022448"/>
    </source>
</evidence>
<organism evidence="7 8">
    <name type="scientific">Bagarius yarrelli</name>
    <name type="common">Goonch</name>
    <name type="synonym">Bagrus yarrelli</name>
    <dbReference type="NCBI Taxonomy" id="175774"/>
    <lineage>
        <taxon>Eukaryota</taxon>
        <taxon>Metazoa</taxon>
        <taxon>Chordata</taxon>
        <taxon>Craniata</taxon>
        <taxon>Vertebrata</taxon>
        <taxon>Euteleostomi</taxon>
        <taxon>Actinopterygii</taxon>
        <taxon>Neopterygii</taxon>
        <taxon>Teleostei</taxon>
        <taxon>Ostariophysi</taxon>
        <taxon>Siluriformes</taxon>
        <taxon>Sisoridae</taxon>
        <taxon>Sisorinae</taxon>
        <taxon>Bagarius</taxon>
    </lineage>
</organism>
<dbReference type="PANTHER" id="PTHR11384">
    <property type="entry name" value="ATP-BINDING CASSETTE, SUB-FAMILY D MEMBER"/>
    <property type="match status" value="1"/>
</dbReference>
<dbReference type="Gene3D" id="1.20.1560.10">
    <property type="entry name" value="ABC transporter type 1, transmembrane domain"/>
    <property type="match status" value="1"/>
</dbReference>
<dbReference type="GO" id="GO:0006635">
    <property type="term" value="P:fatty acid beta-oxidation"/>
    <property type="evidence" value="ECO:0007669"/>
    <property type="project" value="TreeGrafter"/>
</dbReference>
<gene>
    <name evidence="7" type="ORF">Baya_14591</name>
</gene>
<proteinExistence type="predicted"/>
<dbReference type="PROSITE" id="PS50929">
    <property type="entry name" value="ABC_TM1F"/>
    <property type="match status" value="1"/>
</dbReference>
<name>A0A556V998_BAGYA</name>
<dbReference type="OrthoDB" id="422637at2759"/>
<keyword evidence="7" id="KW-0067">ATP-binding</keyword>
<dbReference type="GO" id="GO:0042760">
    <property type="term" value="P:very long-chain fatty acid catabolic process"/>
    <property type="evidence" value="ECO:0007669"/>
    <property type="project" value="TreeGrafter"/>
</dbReference>
<feature type="compositionally biased region" description="Basic and acidic residues" evidence="5">
    <location>
        <begin position="48"/>
        <end position="59"/>
    </location>
</feature>
<keyword evidence="4" id="KW-0472">Membrane</keyword>
<dbReference type="SUPFAM" id="SSF90123">
    <property type="entry name" value="ABC transporter transmembrane region"/>
    <property type="match status" value="1"/>
</dbReference>
<keyword evidence="3" id="KW-1133">Transmembrane helix</keyword>
<feature type="domain" description="ABC transmembrane type-1" evidence="6">
    <location>
        <begin position="110"/>
        <end position="346"/>
    </location>
</feature>
<dbReference type="GO" id="GO:0140359">
    <property type="term" value="F:ABC-type transporter activity"/>
    <property type="evidence" value="ECO:0007669"/>
    <property type="project" value="InterPro"/>
</dbReference>